<evidence type="ECO:0000313" key="3">
    <source>
        <dbReference type="EMBL" id="OXM56013.1"/>
    </source>
</evidence>
<keyword evidence="2" id="KW-0812">Transmembrane</keyword>
<dbReference type="Proteomes" id="UP000215223">
    <property type="component" value="Unassembled WGS sequence"/>
</dbReference>
<keyword evidence="4" id="KW-1185">Reference proteome</keyword>
<dbReference type="OrthoDB" id="3620552at2"/>
<evidence type="ECO:0000256" key="1">
    <source>
        <dbReference type="SAM" id="MobiDB-lite"/>
    </source>
</evidence>
<keyword evidence="2" id="KW-0472">Membrane</keyword>
<feature type="transmembrane region" description="Helical" evidence="2">
    <location>
        <begin position="12"/>
        <end position="33"/>
    </location>
</feature>
<feature type="compositionally biased region" description="Low complexity" evidence="1">
    <location>
        <begin position="288"/>
        <end position="302"/>
    </location>
</feature>
<feature type="transmembrane region" description="Helical" evidence="2">
    <location>
        <begin position="177"/>
        <end position="195"/>
    </location>
</feature>
<feature type="region of interest" description="Disordered" evidence="1">
    <location>
        <begin position="279"/>
        <end position="316"/>
    </location>
</feature>
<feature type="compositionally biased region" description="Gly residues" evidence="1">
    <location>
        <begin position="303"/>
        <end position="316"/>
    </location>
</feature>
<evidence type="ECO:0000256" key="2">
    <source>
        <dbReference type="SAM" id="Phobius"/>
    </source>
</evidence>
<reference evidence="3 4" key="1">
    <citation type="submission" date="2017-07" db="EMBL/GenBank/DDBJ databases">
        <title>Amycolatopsis thailandensis Genome sequencing and assembly.</title>
        <authorList>
            <person name="Kaur N."/>
            <person name="Mayilraj S."/>
        </authorList>
    </citation>
    <scope>NUCLEOTIDE SEQUENCE [LARGE SCALE GENOMIC DNA]</scope>
    <source>
        <strain evidence="3 4">JCM 16380</strain>
    </source>
</reference>
<dbReference type="NCBIfam" id="TIGR04222">
    <property type="entry name" value="near_uncomplex"/>
    <property type="match status" value="1"/>
</dbReference>
<dbReference type="RefSeq" id="WP_093934530.1">
    <property type="nucleotide sequence ID" value="NZ_JBITFT010000013.1"/>
</dbReference>
<accession>A0A229SAQ4</accession>
<comment type="caution">
    <text evidence="3">The sequence shown here is derived from an EMBL/GenBank/DDBJ whole genome shotgun (WGS) entry which is preliminary data.</text>
</comment>
<feature type="transmembrane region" description="Helical" evidence="2">
    <location>
        <begin position="151"/>
        <end position="171"/>
    </location>
</feature>
<gene>
    <name evidence="3" type="ORF">CFP71_15350</name>
</gene>
<dbReference type="AlphaFoldDB" id="A0A229SAQ4"/>
<organism evidence="3 4">
    <name type="scientific">Amycolatopsis thailandensis</name>
    <dbReference type="NCBI Taxonomy" id="589330"/>
    <lineage>
        <taxon>Bacteria</taxon>
        <taxon>Bacillati</taxon>
        <taxon>Actinomycetota</taxon>
        <taxon>Actinomycetes</taxon>
        <taxon>Pseudonocardiales</taxon>
        <taxon>Pseudonocardiaceae</taxon>
        <taxon>Amycolatopsis</taxon>
    </lineage>
</organism>
<dbReference type="InterPro" id="IPR026467">
    <property type="entry name" value="Ser/Gly_Cys_C_dom"/>
</dbReference>
<sequence length="316" mass="31617">MEDTWGIPGPTFLAIYAVLLVLPLAVGLLWTIAVKLGRKAPRAAVSGPQPTVYELAYLAGGPDRVVDTAIAALVDRGTLRVSSSKQLQLAGPEPADPIERAVAKGAKPGYNATTRGMRDRLRMSGPMQALGKDLEARGLVVVNQAPRIRQVVFFLYVAVLVLGVVRLFAGLGTNHPVGFLVPLLIAAVVATLIARSAKNKTSGPRPTGEGNRILGSANSALARERKRGIPNEPAVGGVGPGFLLGGAAAAVALGGLAFYPDEELSEALIPPPVPGAFGGGGSSGGGSTCSTGSSCSSGSSSSCGGGGGCGGGGCGG</sequence>
<evidence type="ECO:0000313" key="4">
    <source>
        <dbReference type="Proteomes" id="UP000215223"/>
    </source>
</evidence>
<dbReference type="EMBL" id="NMQT01000054">
    <property type="protein sequence ID" value="OXM56013.1"/>
    <property type="molecule type" value="Genomic_DNA"/>
</dbReference>
<keyword evidence="2" id="KW-1133">Transmembrane helix</keyword>
<protein>
    <submittedName>
        <fullName evidence="3">TIGR04222 domain-containing membrane protein</fullName>
    </submittedName>
</protein>
<proteinExistence type="predicted"/>
<name>A0A229SAQ4_9PSEU</name>